<proteinExistence type="predicted"/>
<feature type="domain" description="DUF4767" evidence="3">
    <location>
        <begin position="59"/>
        <end position="183"/>
    </location>
</feature>
<keyword evidence="6" id="KW-1185">Reference proteome</keyword>
<dbReference type="RefSeq" id="WP_010624611.1">
    <property type="nucleotide sequence ID" value="NZ_AZFA01000010.1"/>
</dbReference>
<evidence type="ECO:0000259" key="4">
    <source>
        <dbReference type="Pfam" id="PF22125"/>
    </source>
</evidence>
<dbReference type="AlphaFoldDB" id="A0A0R1SCJ9"/>
<feature type="domain" description="Lreu-0056-like" evidence="4">
    <location>
        <begin position="257"/>
        <end position="327"/>
    </location>
</feature>
<protein>
    <submittedName>
        <fullName evidence="5">Uncharacterized protein</fullName>
    </submittedName>
</protein>
<feature type="chain" id="PRO_5038740481" evidence="2">
    <location>
        <begin position="27"/>
        <end position="333"/>
    </location>
</feature>
<feature type="compositionally biased region" description="Basic and acidic residues" evidence="1">
    <location>
        <begin position="41"/>
        <end position="62"/>
    </location>
</feature>
<dbReference type="Pfam" id="PF15983">
    <property type="entry name" value="DUF4767"/>
    <property type="match status" value="1"/>
</dbReference>
<sequence length="333" mass="37004">MKIKRMQLATALGLSFLILTGCSSQGNSSSQKSAASSQNTTEKKATEKKDTEKHTMPNWNAKKDTDLESYMKDWQSQMNQSYQKYDGKTDLKTSDGMTYPSDLSKVKVEGTKQSIGWSHFGNGKYRYNIVAIYNYEGNNQHITYFFAFHKGNPVVLVDQSNGGMPDLKETENSDLKENFDDIADGKSYSASNQSSSEKSPNQSTDNNSSTANDSSSKQSTESVSDPKIQAVLIYQQVKPDFDISDPNTDVHFTESDGKYSIAVGSSSASDVQFNIEGDTVHYWQLDLSSAETVPDAKMKEATLSLSNLVSKYYATDEQKQSVQTIADRFYDAR</sequence>
<feature type="region of interest" description="Disordered" evidence="1">
    <location>
        <begin position="26"/>
        <end position="62"/>
    </location>
</feature>
<feature type="region of interest" description="Disordered" evidence="1">
    <location>
        <begin position="179"/>
        <end position="224"/>
    </location>
</feature>
<evidence type="ECO:0000256" key="2">
    <source>
        <dbReference type="SAM" id="SignalP"/>
    </source>
</evidence>
<feature type="signal peptide" evidence="2">
    <location>
        <begin position="1"/>
        <end position="26"/>
    </location>
</feature>
<name>A0A0R1SCJ9_9LACO</name>
<dbReference type="Pfam" id="PF22125">
    <property type="entry name" value="Lreu_0056_like"/>
    <property type="match status" value="1"/>
</dbReference>
<dbReference type="Gene3D" id="3.30.1460.60">
    <property type="match status" value="1"/>
</dbReference>
<dbReference type="InterPro" id="IPR031927">
    <property type="entry name" value="DUF4767"/>
</dbReference>
<dbReference type="PATRIC" id="fig|1423815.3.peg.338"/>
<feature type="compositionally biased region" description="Low complexity" evidence="1">
    <location>
        <begin position="201"/>
        <end position="220"/>
    </location>
</feature>
<accession>A0A0R1SCJ9</accession>
<evidence type="ECO:0000256" key="1">
    <source>
        <dbReference type="SAM" id="MobiDB-lite"/>
    </source>
</evidence>
<dbReference type="eggNOG" id="ENOG5032H42">
    <property type="taxonomic scope" value="Bacteria"/>
</dbReference>
<dbReference type="Proteomes" id="UP000051647">
    <property type="component" value="Unassembled WGS sequence"/>
</dbReference>
<dbReference type="OrthoDB" id="2149782at2"/>
<comment type="caution">
    <text evidence="5">The sequence shown here is derived from an EMBL/GenBank/DDBJ whole genome shotgun (WGS) entry which is preliminary data.</text>
</comment>
<evidence type="ECO:0000313" key="6">
    <source>
        <dbReference type="Proteomes" id="UP000051647"/>
    </source>
</evidence>
<dbReference type="InterPro" id="IPR054365">
    <property type="entry name" value="Lreu_0056-like"/>
</dbReference>
<reference evidence="5 6" key="1">
    <citation type="journal article" date="2015" name="Genome Announc.">
        <title>Expanding the biotechnology potential of lactobacilli through comparative genomics of 213 strains and associated genera.</title>
        <authorList>
            <person name="Sun Z."/>
            <person name="Harris H.M."/>
            <person name="McCann A."/>
            <person name="Guo C."/>
            <person name="Argimon S."/>
            <person name="Zhang W."/>
            <person name="Yang X."/>
            <person name="Jeffery I.B."/>
            <person name="Cooney J.C."/>
            <person name="Kagawa T.F."/>
            <person name="Liu W."/>
            <person name="Song Y."/>
            <person name="Salvetti E."/>
            <person name="Wrobel A."/>
            <person name="Rasinkangas P."/>
            <person name="Parkhill J."/>
            <person name="Rea M.C."/>
            <person name="O'Sullivan O."/>
            <person name="Ritari J."/>
            <person name="Douillard F.P."/>
            <person name="Paul Ross R."/>
            <person name="Yang R."/>
            <person name="Briner A.E."/>
            <person name="Felis G.E."/>
            <person name="de Vos W.M."/>
            <person name="Barrangou R."/>
            <person name="Klaenhammer T.R."/>
            <person name="Caufield P.W."/>
            <person name="Cui Y."/>
            <person name="Zhang H."/>
            <person name="O'Toole P.W."/>
        </authorList>
    </citation>
    <scope>NUCLEOTIDE SEQUENCE [LARGE SCALE GENOMIC DNA]</scope>
    <source>
        <strain evidence="5 6">DSM 14857</strain>
    </source>
</reference>
<evidence type="ECO:0000259" key="3">
    <source>
        <dbReference type="Pfam" id="PF15983"/>
    </source>
</evidence>
<organism evidence="5 6">
    <name type="scientific">Companilactobacillus versmoldensis DSM 14857 = KCTC 3814</name>
    <dbReference type="NCBI Taxonomy" id="1423815"/>
    <lineage>
        <taxon>Bacteria</taxon>
        <taxon>Bacillati</taxon>
        <taxon>Bacillota</taxon>
        <taxon>Bacilli</taxon>
        <taxon>Lactobacillales</taxon>
        <taxon>Lactobacillaceae</taxon>
        <taxon>Companilactobacillus</taxon>
    </lineage>
</organism>
<dbReference type="STRING" id="1423815.FC27_GL000333"/>
<dbReference type="PROSITE" id="PS51257">
    <property type="entry name" value="PROKAR_LIPOPROTEIN"/>
    <property type="match status" value="1"/>
</dbReference>
<dbReference type="EMBL" id="AZFA01000010">
    <property type="protein sequence ID" value="KRL66887.1"/>
    <property type="molecule type" value="Genomic_DNA"/>
</dbReference>
<gene>
    <name evidence="5" type="ORF">FC27_GL000333</name>
</gene>
<keyword evidence="2" id="KW-0732">Signal</keyword>
<feature type="compositionally biased region" description="Polar residues" evidence="1">
    <location>
        <begin position="188"/>
        <end position="200"/>
    </location>
</feature>
<feature type="compositionally biased region" description="Low complexity" evidence="1">
    <location>
        <begin position="26"/>
        <end position="40"/>
    </location>
</feature>
<evidence type="ECO:0000313" key="5">
    <source>
        <dbReference type="EMBL" id="KRL66887.1"/>
    </source>
</evidence>